<dbReference type="AlphaFoldDB" id="A0A5B2VWH0"/>
<keyword evidence="2" id="KW-1185">Reference proteome</keyword>
<evidence type="ECO:0000313" key="2">
    <source>
        <dbReference type="Proteomes" id="UP000324611"/>
    </source>
</evidence>
<dbReference type="RefSeq" id="WP_149837281.1">
    <property type="nucleotide sequence ID" value="NZ_VUOC01000002.1"/>
</dbReference>
<dbReference type="Proteomes" id="UP000324611">
    <property type="component" value="Unassembled WGS sequence"/>
</dbReference>
<organism evidence="1 2">
    <name type="scientific">Chitinophaga agrisoli</name>
    <dbReference type="NCBI Taxonomy" id="2607653"/>
    <lineage>
        <taxon>Bacteria</taxon>
        <taxon>Pseudomonadati</taxon>
        <taxon>Bacteroidota</taxon>
        <taxon>Chitinophagia</taxon>
        <taxon>Chitinophagales</taxon>
        <taxon>Chitinophagaceae</taxon>
        <taxon>Chitinophaga</taxon>
    </lineage>
</organism>
<gene>
    <name evidence="1" type="ORF">F0L74_07635</name>
</gene>
<evidence type="ECO:0000313" key="1">
    <source>
        <dbReference type="EMBL" id="KAA2242409.1"/>
    </source>
</evidence>
<evidence type="ECO:0008006" key="3">
    <source>
        <dbReference type="Google" id="ProtNLM"/>
    </source>
</evidence>
<dbReference type="PROSITE" id="PS51257">
    <property type="entry name" value="PROKAR_LIPOPROTEIN"/>
    <property type="match status" value="1"/>
</dbReference>
<sequence>MNKYFFLILVLMAAGCGGKDEEVVAPGKATLVFPAQNAACTSGTVVADSLSTIQFSWNGSDNTDSYELVIKNLLTQASVTKAVATNQAVVNLLRGTPYSWFIRSISTSSTVVTVSDTWKFYNAGPGSTAYSPFPATLRAPAFGAAVTATGGKIKLEWEGSDVDNDIAGYDVYLGNTATPPLFKSDITDMFLNDVAVNVNTNYYWRIVTHDAKGNTADSGVFQFHVN</sequence>
<dbReference type="EMBL" id="VUOC01000002">
    <property type="protein sequence ID" value="KAA2242409.1"/>
    <property type="molecule type" value="Genomic_DNA"/>
</dbReference>
<dbReference type="InterPro" id="IPR013783">
    <property type="entry name" value="Ig-like_fold"/>
</dbReference>
<proteinExistence type="predicted"/>
<reference evidence="1 2" key="1">
    <citation type="submission" date="2019-09" db="EMBL/GenBank/DDBJ databases">
        <title>Chitinophaga ginsengihumi sp. nov., isolated from soil of ginseng rhizosphere.</title>
        <authorList>
            <person name="Lee J."/>
        </authorList>
    </citation>
    <scope>NUCLEOTIDE SEQUENCE [LARGE SCALE GENOMIC DNA]</scope>
    <source>
        <strain evidence="1 2">BN140078</strain>
    </source>
</reference>
<dbReference type="Gene3D" id="2.60.40.10">
    <property type="entry name" value="Immunoglobulins"/>
    <property type="match status" value="1"/>
</dbReference>
<name>A0A5B2VWH0_9BACT</name>
<dbReference type="SUPFAM" id="SSF49265">
    <property type="entry name" value="Fibronectin type III"/>
    <property type="match status" value="1"/>
</dbReference>
<protein>
    <recommendedName>
        <fullName evidence="3">Fibronectin type-III domain-containing protein</fullName>
    </recommendedName>
</protein>
<reference evidence="1 2" key="2">
    <citation type="submission" date="2019-09" db="EMBL/GenBank/DDBJ databases">
        <authorList>
            <person name="Jin C."/>
        </authorList>
    </citation>
    <scope>NUCLEOTIDE SEQUENCE [LARGE SCALE GENOMIC DNA]</scope>
    <source>
        <strain evidence="1 2">BN140078</strain>
    </source>
</reference>
<comment type="caution">
    <text evidence="1">The sequence shown here is derived from an EMBL/GenBank/DDBJ whole genome shotgun (WGS) entry which is preliminary data.</text>
</comment>
<accession>A0A5B2VWH0</accession>
<dbReference type="InterPro" id="IPR036116">
    <property type="entry name" value="FN3_sf"/>
</dbReference>